<dbReference type="EMBL" id="JBEDUW010000004">
    <property type="protein sequence ID" value="KAK9930839.1"/>
    <property type="molecule type" value="Genomic_DNA"/>
</dbReference>
<dbReference type="Gene3D" id="4.10.365.10">
    <property type="entry name" value="p27"/>
    <property type="match status" value="1"/>
</dbReference>
<feature type="region of interest" description="Disordered" evidence="5">
    <location>
        <begin position="37"/>
        <end position="196"/>
    </location>
</feature>
<dbReference type="GO" id="GO:0005654">
    <property type="term" value="C:nucleoplasm"/>
    <property type="evidence" value="ECO:0007669"/>
    <property type="project" value="UniProtKB-SubCell"/>
</dbReference>
<feature type="region of interest" description="Disordered" evidence="5">
    <location>
        <begin position="217"/>
        <end position="241"/>
    </location>
</feature>
<accession>A0AAW1X4B0</accession>
<organism evidence="7 8">
    <name type="scientific">Rubus argutus</name>
    <name type="common">Southern blackberry</name>
    <dbReference type="NCBI Taxonomy" id="59490"/>
    <lineage>
        <taxon>Eukaryota</taxon>
        <taxon>Viridiplantae</taxon>
        <taxon>Streptophyta</taxon>
        <taxon>Embryophyta</taxon>
        <taxon>Tracheophyta</taxon>
        <taxon>Spermatophyta</taxon>
        <taxon>Magnoliopsida</taxon>
        <taxon>eudicotyledons</taxon>
        <taxon>Gunneridae</taxon>
        <taxon>Pentapetalae</taxon>
        <taxon>rosids</taxon>
        <taxon>fabids</taxon>
        <taxon>Rosales</taxon>
        <taxon>Rosaceae</taxon>
        <taxon>Rosoideae</taxon>
        <taxon>Rosoideae incertae sedis</taxon>
        <taxon>Rubus</taxon>
    </lineage>
</organism>
<keyword evidence="4" id="KW-0131">Cell cycle</keyword>
<dbReference type="InterPro" id="IPR003175">
    <property type="entry name" value="CDI_dom"/>
</dbReference>
<evidence type="ECO:0000256" key="2">
    <source>
        <dbReference type="ARBA" id="ARBA00010274"/>
    </source>
</evidence>
<feature type="compositionally biased region" description="Polar residues" evidence="5">
    <location>
        <begin position="37"/>
        <end position="50"/>
    </location>
</feature>
<dbReference type="InterPro" id="IPR044275">
    <property type="entry name" value="KRP"/>
</dbReference>
<feature type="domain" description="Cyclin-dependent kinase inhibitor" evidence="6">
    <location>
        <begin position="193"/>
        <end position="239"/>
    </location>
</feature>
<evidence type="ECO:0000313" key="8">
    <source>
        <dbReference type="Proteomes" id="UP001457282"/>
    </source>
</evidence>
<dbReference type="PIRSF" id="PIRSF017811">
    <property type="entry name" value="CDK_inhib_pln"/>
    <property type="match status" value="1"/>
</dbReference>
<evidence type="ECO:0000256" key="4">
    <source>
        <dbReference type="ARBA" id="ARBA00023306"/>
    </source>
</evidence>
<feature type="compositionally biased region" description="Basic and acidic residues" evidence="5">
    <location>
        <begin position="108"/>
        <end position="121"/>
    </location>
</feature>
<keyword evidence="3" id="KW-0649">Protein kinase inhibitor</keyword>
<comment type="similarity">
    <text evidence="2">Belongs to the CDI family. ICK/KRP subfamily.</text>
</comment>
<dbReference type="GO" id="GO:0051726">
    <property type="term" value="P:regulation of cell cycle"/>
    <property type="evidence" value="ECO:0007669"/>
    <property type="project" value="InterPro"/>
</dbReference>
<evidence type="ECO:0000256" key="3">
    <source>
        <dbReference type="ARBA" id="ARBA00023013"/>
    </source>
</evidence>
<dbReference type="Pfam" id="PF02234">
    <property type="entry name" value="CDI"/>
    <property type="match status" value="1"/>
</dbReference>
<name>A0AAW1X4B0_RUBAR</name>
<proteinExistence type="inferred from homology"/>
<dbReference type="GO" id="GO:0004861">
    <property type="term" value="F:cyclin-dependent protein serine/threonine kinase inhibitor activity"/>
    <property type="evidence" value="ECO:0007669"/>
    <property type="project" value="InterPro"/>
</dbReference>
<gene>
    <name evidence="7" type="ORF">M0R45_018147</name>
</gene>
<sequence>MGKYMRKSKATGEVAVMEVSQAASLGVRTRAKTLALQSSTTAVSSGSYLQLRSRRLEKPPILMPKRLEPRRQKHTPKEPQNPKAGSDGVEGSPVPKSQSQKAEEAEELVAKEEESREKNDLNDNNNDENGDLGIEEASFGENVPEFEGRERTTRESTPCSLIRDPDTIRTPGSTTRPTNSADANRRIQNSSQRHIPTAHDMDEFFAGAEEEQQKQFIDKYNFDPVNDKPLPGRYEWEKLDP</sequence>
<evidence type="ECO:0000313" key="7">
    <source>
        <dbReference type="EMBL" id="KAK9930839.1"/>
    </source>
</evidence>
<feature type="compositionally biased region" description="Polar residues" evidence="5">
    <location>
        <begin position="170"/>
        <end position="194"/>
    </location>
</feature>
<dbReference type="Proteomes" id="UP001457282">
    <property type="component" value="Unassembled WGS sequence"/>
</dbReference>
<feature type="compositionally biased region" description="Acidic residues" evidence="5">
    <location>
        <begin position="125"/>
        <end position="134"/>
    </location>
</feature>
<dbReference type="InterPro" id="IPR044898">
    <property type="entry name" value="CDI_dom_sf"/>
</dbReference>
<comment type="subcellular location">
    <subcellularLocation>
        <location evidence="1">Nucleus</location>
        <location evidence="1">Nucleoplasm</location>
    </subcellularLocation>
</comment>
<reference evidence="7 8" key="1">
    <citation type="journal article" date="2023" name="G3 (Bethesda)">
        <title>A chromosome-length genome assembly and annotation of blackberry (Rubus argutus, cv. 'Hillquist').</title>
        <authorList>
            <person name="Bruna T."/>
            <person name="Aryal R."/>
            <person name="Dudchenko O."/>
            <person name="Sargent D.J."/>
            <person name="Mead D."/>
            <person name="Buti M."/>
            <person name="Cavallini A."/>
            <person name="Hytonen T."/>
            <person name="Andres J."/>
            <person name="Pham M."/>
            <person name="Weisz D."/>
            <person name="Mascagni F."/>
            <person name="Usai G."/>
            <person name="Natali L."/>
            <person name="Bassil N."/>
            <person name="Fernandez G.E."/>
            <person name="Lomsadze A."/>
            <person name="Armour M."/>
            <person name="Olukolu B."/>
            <person name="Poorten T."/>
            <person name="Britton C."/>
            <person name="Davik J."/>
            <person name="Ashrafi H."/>
            <person name="Aiden E.L."/>
            <person name="Borodovsky M."/>
            <person name="Worthington M."/>
        </authorList>
    </citation>
    <scope>NUCLEOTIDE SEQUENCE [LARGE SCALE GENOMIC DNA]</scope>
    <source>
        <strain evidence="7">PI 553951</strain>
    </source>
</reference>
<protein>
    <recommendedName>
        <fullName evidence="6">Cyclin-dependent kinase inhibitor domain-containing protein</fullName>
    </recommendedName>
</protein>
<evidence type="ECO:0000256" key="1">
    <source>
        <dbReference type="ARBA" id="ARBA00004642"/>
    </source>
</evidence>
<keyword evidence="8" id="KW-1185">Reference proteome</keyword>
<comment type="caution">
    <text evidence="7">The sequence shown here is derived from an EMBL/GenBank/DDBJ whole genome shotgun (WGS) entry which is preliminary data.</text>
</comment>
<evidence type="ECO:0000259" key="6">
    <source>
        <dbReference type="Pfam" id="PF02234"/>
    </source>
</evidence>
<evidence type="ECO:0000256" key="5">
    <source>
        <dbReference type="SAM" id="MobiDB-lite"/>
    </source>
</evidence>
<dbReference type="PANTHER" id="PTHR46776">
    <property type="entry name" value="CYCLIN-DEPENDENT KINASE INHIBITOR 4-RELATED"/>
    <property type="match status" value="1"/>
</dbReference>
<dbReference type="AlphaFoldDB" id="A0AAW1X4B0"/>